<reference evidence="7 8" key="1">
    <citation type="submission" date="2023-07" db="EMBL/GenBank/DDBJ databases">
        <title>Sorghum-associated microbial communities from plants grown in Nebraska, USA.</title>
        <authorList>
            <person name="Schachtman D."/>
        </authorList>
    </citation>
    <scope>NUCLEOTIDE SEQUENCE [LARGE SCALE GENOMIC DNA]</scope>
    <source>
        <strain evidence="7 8">DS1607</strain>
    </source>
</reference>
<protein>
    <submittedName>
        <fullName evidence="7">Branched-chain amino acid transport system permease protein</fullName>
    </submittedName>
</protein>
<accession>A0ABT9S9F0</accession>
<feature type="transmembrane region" description="Helical" evidence="6">
    <location>
        <begin position="70"/>
        <end position="89"/>
    </location>
</feature>
<evidence type="ECO:0000256" key="4">
    <source>
        <dbReference type="ARBA" id="ARBA00022989"/>
    </source>
</evidence>
<feature type="transmembrane region" description="Helical" evidence="6">
    <location>
        <begin position="95"/>
        <end position="117"/>
    </location>
</feature>
<dbReference type="Proteomes" id="UP001226867">
    <property type="component" value="Unassembled WGS sequence"/>
</dbReference>
<comment type="subcellular location">
    <subcellularLocation>
        <location evidence="1">Cell membrane</location>
        <topology evidence="1">Multi-pass membrane protein</topology>
    </subcellularLocation>
</comment>
<feature type="transmembrane region" description="Helical" evidence="6">
    <location>
        <begin position="124"/>
        <end position="144"/>
    </location>
</feature>
<comment type="caution">
    <text evidence="7">The sequence shown here is derived from an EMBL/GenBank/DDBJ whole genome shotgun (WGS) entry which is preliminary data.</text>
</comment>
<feature type="transmembrane region" description="Helical" evidence="6">
    <location>
        <begin position="21"/>
        <end position="39"/>
    </location>
</feature>
<evidence type="ECO:0000256" key="6">
    <source>
        <dbReference type="SAM" id="Phobius"/>
    </source>
</evidence>
<feature type="transmembrane region" description="Helical" evidence="6">
    <location>
        <begin position="251"/>
        <end position="272"/>
    </location>
</feature>
<evidence type="ECO:0000256" key="1">
    <source>
        <dbReference type="ARBA" id="ARBA00004651"/>
    </source>
</evidence>
<dbReference type="InterPro" id="IPR001851">
    <property type="entry name" value="ABC_transp_permease"/>
</dbReference>
<organism evidence="7 8">
    <name type="scientific">Variovorax ginsengisoli</name>
    <dbReference type="NCBI Taxonomy" id="363844"/>
    <lineage>
        <taxon>Bacteria</taxon>
        <taxon>Pseudomonadati</taxon>
        <taxon>Pseudomonadota</taxon>
        <taxon>Betaproteobacteria</taxon>
        <taxon>Burkholderiales</taxon>
        <taxon>Comamonadaceae</taxon>
        <taxon>Variovorax</taxon>
    </lineage>
</organism>
<name>A0ABT9S9F0_9BURK</name>
<evidence type="ECO:0000313" key="8">
    <source>
        <dbReference type="Proteomes" id="UP001226867"/>
    </source>
</evidence>
<evidence type="ECO:0000256" key="3">
    <source>
        <dbReference type="ARBA" id="ARBA00022692"/>
    </source>
</evidence>
<proteinExistence type="predicted"/>
<keyword evidence="3 6" id="KW-0812">Transmembrane</keyword>
<feature type="transmembrane region" description="Helical" evidence="6">
    <location>
        <begin position="45"/>
        <end position="63"/>
    </location>
</feature>
<keyword evidence="4 6" id="KW-1133">Transmembrane helix</keyword>
<dbReference type="PANTHER" id="PTHR30482">
    <property type="entry name" value="HIGH-AFFINITY BRANCHED-CHAIN AMINO ACID TRANSPORT SYSTEM PERMEASE"/>
    <property type="match status" value="1"/>
</dbReference>
<keyword evidence="8" id="KW-1185">Reference proteome</keyword>
<dbReference type="PANTHER" id="PTHR30482:SF5">
    <property type="entry name" value="ABC TRANSPORTER PERMEASE PROTEIN"/>
    <property type="match status" value="1"/>
</dbReference>
<dbReference type="RefSeq" id="WP_307690774.1">
    <property type="nucleotide sequence ID" value="NZ_JAUSRO010000010.1"/>
</dbReference>
<feature type="transmembrane region" description="Helical" evidence="6">
    <location>
        <begin position="222"/>
        <end position="245"/>
    </location>
</feature>
<evidence type="ECO:0000256" key="5">
    <source>
        <dbReference type="ARBA" id="ARBA00023136"/>
    </source>
</evidence>
<dbReference type="CDD" id="cd06581">
    <property type="entry name" value="TM_PBP1_LivM_like"/>
    <property type="match status" value="1"/>
</dbReference>
<dbReference type="EMBL" id="JAUSRO010000010">
    <property type="protein sequence ID" value="MDP9900984.1"/>
    <property type="molecule type" value="Genomic_DNA"/>
</dbReference>
<evidence type="ECO:0000256" key="2">
    <source>
        <dbReference type="ARBA" id="ARBA00022475"/>
    </source>
</evidence>
<gene>
    <name evidence="7" type="ORF">J2W36_003250</name>
</gene>
<sequence length="348" mass="37370">MRSGFFKQDFSELVALTDSRLVKTWVTILLVGLVVLPWVANAYLLSHVTVILFTLVAVLGLNVLTGFTGLISLGHVAFLMLGAYGYAIAVSRLGWHPVLAFGMAGVVPAIAGLVVGVPSLRLKGLYLAITTLAFSFIVSAVILAGGKFTGAARGIQVPRPTLFGVSLADDKALYGLCLAIAVLTVLVVLNIRRTRLGRAFVAIRDNDIAARAMGINLWRYKLVAFVISAFITGIGGALMAIYINFVTVEGFPFLLSIEALAIIVVGGVGSVLGTVLGTVFIVTLPEVVATLFGLLGGRYAEVLTTSAHEVKSMLYGIAIIAFLRFDSRGLLGMWHDLRHRWIHWPLRY</sequence>
<feature type="transmembrane region" description="Helical" evidence="6">
    <location>
        <begin position="172"/>
        <end position="191"/>
    </location>
</feature>
<keyword evidence="5 6" id="KW-0472">Membrane</keyword>
<dbReference type="InterPro" id="IPR043428">
    <property type="entry name" value="LivM-like"/>
</dbReference>
<keyword evidence="2" id="KW-1003">Cell membrane</keyword>
<evidence type="ECO:0000313" key="7">
    <source>
        <dbReference type="EMBL" id="MDP9900984.1"/>
    </source>
</evidence>
<dbReference type="Pfam" id="PF02653">
    <property type="entry name" value="BPD_transp_2"/>
    <property type="match status" value="1"/>
</dbReference>